<name>A0ABD2IEA9_9BILA</name>
<gene>
    <name evidence="1" type="ORF">niasHT_036895</name>
</gene>
<keyword evidence="2" id="KW-1185">Reference proteome</keyword>
<dbReference type="EMBL" id="JBICBT010001205">
    <property type="protein sequence ID" value="KAL3078547.1"/>
    <property type="molecule type" value="Genomic_DNA"/>
</dbReference>
<evidence type="ECO:0000313" key="1">
    <source>
        <dbReference type="EMBL" id="KAL3078547.1"/>
    </source>
</evidence>
<accession>A0ABD2IEA9</accession>
<dbReference type="Proteomes" id="UP001620626">
    <property type="component" value="Unassembled WGS sequence"/>
</dbReference>
<proteinExistence type="predicted"/>
<protein>
    <submittedName>
        <fullName evidence="1">Uncharacterized protein</fullName>
    </submittedName>
</protein>
<dbReference type="AlphaFoldDB" id="A0ABD2IEA9"/>
<comment type="caution">
    <text evidence="1">The sequence shown here is derived from an EMBL/GenBank/DDBJ whole genome shotgun (WGS) entry which is preliminary data.</text>
</comment>
<organism evidence="1 2">
    <name type="scientific">Heterodera trifolii</name>
    <dbReference type="NCBI Taxonomy" id="157864"/>
    <lineage>
        <taxon>Eukaryota</taxon>
        <taxon>Metazoa</taxon>
        <taxon>Ecdysozoa</taxon>
        <taxon>Nematoda</taxon>
        <taxon>Chromadorea</taxon>
        <taxon>Rhabditida</taxon>
        <taxon>Tylenchina</taxon>
        <taxon>Tylenchomorpha</taxon>
        <taxon>Tylenchoidea</taxon>
        <taxon>Heteroderidae</taxon>
        <taxon>Heteroderinae</taxon>
        <taxon>Heterodera</taxon>
    </lineage>
</organism>
<sequence length="138" mass="15549">MVKRNTEDLVNELSRKKDECAGKKQSMFLRAHTKIYSETSADVKFLCCDMFHVHLPNSENAHDIFYLYGCRIGGCSSALPELEFVGQLSMRMGQMREWVASGCCPVGYSFNNVVSRRNPISVFNECRTPADDGPSRAL</sequence>
<evidence type="ECO:0000313" key="2">
    <source>
        <dbReference type="Proteomes" id="UP001620626"/>
    </source>
</evidence>
<reference evidence="1 2" key="1">
    <citation type="submission" date="2024-10" db="EMBL/GenBank/DDBJ databases">
        <authorList>
            <person name="Kim D."/>
        </authorList>
    </citation>
    <scope>NUCLEOTIDE SEQUENCE [LARGE SCALE GENOMIC DNA]</scope>
    <source>
        <strain evidence="1">BH-2024</strain>
    </source>
</reference>